<comment type="catalytic activity">
    <reaction evidence="1">
        <text>ATP + protein L-histidine = ADP + protein N-phospho-L-histidine.</text>
        <dbReference type="EC" id="2.7.13.3"/>
    </reaction>
</comment>
<evidence type="ECO:0000256" key="2">
    <source>
        <dbReference type="ARBA" id="ARBA00012438"/>
    </source>
</evidence>
<dbReference type="InterPro" id="IPR003594">
    <property type="entry name" value="HATPase_dom"/>
</dbReference>
<dbReference type="InterPro" id="IPR036890">
    <property type="entry name" value="HATPase_C_sf"/>
</dbReference>
<organism evidence="8 9">
    <name type="scientific">Kordia aestuariivivens</name>
    <dbReference type="NCBI Taxonomy" id="2759037"/>
    <lineage>
        <taxon>Bacteria</taxon>
        <taxon>Pseudomonadati</taxon>
        <taxon>Bacteroidota</taxon>
        <taxon>Flavobacteriia</taxon>
        <taxon>Flavobacteriales</taxon>
        <taxon>Flavobacteriaceae</taxon>
        <taxon>Kordia</taxon>
    </lineage>
</organism>
<proteinExistence type="predicted"/>
<dbReference type="SUPFAM" id="SSF48452">
    <property type="entry name" value="TPR-like"/>
    <property type="match status" value="2"/>
</dbReference>
<keyword evidence="6" id="KW-1133">Transmembrane helix</keyword>
<dbReference type="EC" id="2.7.13.3" evidence="2"/>
<keyword evidence="5" id="KW-0902">Two-component regulatory system</keyword>
<evidence type="ECO:0000256" key="3">
    <source>
        <dbReference type="ARBA" id="ARBA00022679"/>
    </source>
</evidence>
<keyword evidence="4" id="KW-0418">Kinase</keyword>
<sequence>MKKYYYILSFLFLFILIGFSLLNNKEKKSVNTSSKADSLHNYYVNTIRILSTNPVAIKHIDSFIKVTSKNKLDRLTFKSYMVKTRLLSNLGKQLEALSDSKELLRLSTEKNDSVYIGKANYKIALYNEKLFNYQEAFDYYNRSFAIHRDLKDSLLAPKRLLSMSKMQRNFGDYIGNSITATDGLKYINNLVTSNTKLGLYQEISISFREQGNYKEALLWSNKIISTIDKYTDSGNVIVYKNTRANIFKDLKKYKQSTDIFKNLLKDTLVINNPLKYAQILSNYAYCKWVENQDNSESEKLLLTALSIRESKKNYLGLIASNIHLANYYIKIDSQKAVFHANQAYKNAKKINNKVEILAALDLITSIDSTTIEKLQEYKTISKSLEETRKKIRQIYAPTRFENERLTAETTKKEKQLKIEKEEKRKTIFWMTAIALSIFSLIILYYVQRQKIQKERTKAEKLKARIDTEKKLSKKVHDSIANDLYFIKILINRNAEDAKIIQKLNIVYDKARNISRENNDIDFQKYKEYLKEIINSYISQNVNIFEKGIDDIRWDKINEYKKSVIYQVIKELMVNMYKHSNASIVSVIFKVEKKKVLITYTDNGIGFSSNNIKSRNGISIMENLTESCNGTINFDLNRDYGIKVSIKIPC</sequence>
<keyword evidence="6" id="KW-0812">Transmembrane</keyword>
<dbReference type="EMBL" id="JACGWS010000009">
    <property type="protein sequence ID" value="MBC8755978.1"/>
    <property type="molecule type" value="Genomic_DNA"/>
</dbReference>
<protein>
    <recommendedName>
        <fullName evidence="2">histidine kinase</fullName>
        <ecNumber evidence="2">2.7.13.3</ecNumber>
    </recommendedName>
</protein>
<keyword evidence="3" id="KW-0808">Transferase</keyword>
<dbReference type="PANTHER" id="PTHR24421:SF10">
    <property type="entry name" value="NITRATE_NITRITE SENSOR PROTEIN NARQ"/>
    <property type="match status" value="1"/>
</dbReference>
<dbReference type="PANTHER" id="PTHR24421">
    <property type="entry name" value="NITRATE/NITRITE SENSOR PROTEIN NARX-RELATED"/>
    <property type="match status" value="1"/>
</dbReference>
<dbReference type="InterPro" id="IPR050482">
    <property type="entry name" value="Sensor_HK_TwoCompSys"/>
</dbReference>
<dbReference type="InterPro" id="IPR011990">
    <property type="entry name" value="TPR-like_helical_dom_sf"/>
</dbReference>
<keyword evidence="6" id="KW-0472">Membrane</keyword>
<evidence type="ECO:0000256" key="6">
    <source>
        <dbReference type="SAM" id="Phobius"/>
    </source>
</evidence>
<dbReference type="Gene3D" id="1.25.40.10">
    <property type="entry name" value="Tetratricopeptide repeat domain"/>
    <property type="match status" value="2"/>
</dbReference>
<evidence type="ECO:0000259" key="7">
    <source>
        <dbReference type="Pfam" id="PF02518"/>
    </source>
</evidence>
<accession>A0ABR7QC58</accession>
<gene>
    <name evidence="8" type="ORF">H2O64_14970</name>
</gene>
<evidence type="ECO:0000256" key="1">
    <source>
        <dbReference type="ARBA" id="ARBA00000085"/>
    </source>
</evidence>
<reference evidence="8 9" key="1">
    <citation type="submission" date="2020-07" db="EMBL/GenBank/DDBJ databases">
        <title>Description of Kordia aestuariivivens sp. nov., isolated from a tidal flat.</title>
        <authorList>
            <person name="Park S."/>
            <person name="Yoon J.-H."/>
        </authorList>
    </citation>
    <scope>NUCLEOTIDE SEQUENCE [LARGE SCALE GENOMIC DNA]</scope>
    <source>
        <strain evidence="8 9">YSTF-M3</strain>
    </source>
</reference>
<dbReference type="RefSeq" id="WP_187563020.1">
    <property type="nucleotide sequence ID" value="NZ_JACGWS010000009.1"/>
</dbReference>
<dbReference type="Proteomes" id="UP000619238">
    <property type="component" value="Unassembled WGS sequence"/>
</dbReference>
<evidence type="ECO:0000256" key="4">
    <source>
        <dbReference type="ARBA" id="ARBA00022777"/>
    </source>
</evidence>
<feature type="domain" description="Histidine kinase/HSP90-like ATPase" evidence="7">
    <location>
        <begin position="564"/>
        <end position="648"/>
    </location>
</feature>
<dbReference type="Gene3D" id="3.30.565.10">
    <property type="entry name" value="Histidine kinase-like ATPase, C-terminal domain"/>
    <property type="match status" value="1"/>
</dbReference>
<evidence type="ECO:0000313" key="8">
    <source>
        <dbReference type="EMBL" id="MBC8755978.1"/>
    </source>
</evidence>
<keyword evidence="9" id="KW-1185">Reference proteome</keyword>
<evidence type="ECO:0000313" key="9">
    <source>
        <dbReference type="Proteomes" id="UP000619238"/>
    </source>
</evidence>
<comment type="caution">
    <text evidence="8">The sequence shown here is derived from an EMBL/GenBank/DDBJ whole genome shotgun (WGS) entry which is preliminary data.</text>
</comment>
<name>A0ABR7QC58_9FLAO</name>
<evidence type="ECO:0000256" key="5">
    <source>
        <dbReference type="ARBA" id="ARBA00023012"/>
    </source>
</evidence>
<feature type="transmembrane region" description="Helical" evidence="6">
    <location>
        <begin position="427"/>
        <end position="446"/>
    </location>
</feature>
<dbReference type="Pfam" id="PF02518">
    <property type="entry name" value="HATPase_c"/>
    <property type="match status" value="1"/>
</dbReference>
<dbReference type="SUPFAM" id="SSF55874">
    <property type="entry name" value="ATPase domain of HSP90 chaperone/DNA topoisomerase II/histidine kinase"/>
    <property type="match status" value="1"/>
</dbReference>